<dbReference type="Proteomes" id="UP000542674">
    <property type="component" value="Unassembled WGS sequence"/>
</dbReference>
<accession>A0A7W7WTP2</accession>
<dbReference type="SUPFAM" id="SSF56349">
    <property type="entry name" value="DNA breaking-rejoining enzymes"/>
    <property type="match status" value="1"/>
</dbReference>
<evidence type="ECO:0000256" key="3">
    <source>
        <dbReference type="ARBA" id="ARBA00023125"/>
    </source>
</evidence>
<keyword evidence="9" id="KW-1185">Reference proteome</keyword>
<dbReference type="RefSeq" id="WP_184665574.1">
    <property type="nucleotide sequence ID" value="NZ_BAABAI010000042.1"/>
</dbReference>
<dbReference type="CDD" id="cd01189">
    <property type="entry name" value="INT_ICEBs1_C_like"/>
    <property type="match status" value="1"/>
</dbReference>
<evidence type="ECO:0000256" key="1">
    <source>
        <dbReference type="ARBA" id="ARBA00008857"/>
    </source>
</evidence>
<sequence length="386" mass="42404">MPRPPLPIGTFGSIRHYPTATGWRAMTMYRDRDGKTRPVERLGKTKTAAERNLKKALAERSGPSMGDALTADSRFKKAAELWFGKFEAAANAGSRSLGSVDTYRSILDRHVLPGLGEIRLREATVPRVDAFLDALRRNVGVSTAKTARSVVSGVLGLAVRHGALDVNPTRETARLEKGRKKGPRAFTLEERTLFLKRLDADEKAKARDLPDLSRFMMATGVRIGEALAVYWGDVDPDARTVAVDHTVIRAKGVGLFRKSTKSEAGERTLLLPSWAVEMLEQRKAITLYPCGPVFPDSLGGLRDPSNTRRSFREARGAEFAWVTSHVFRKTAATILDEAGLTARVVADQLGHSRPSMTQDVYLGRKVVDRRAADALEGAFGQPPEDE</sequence>
<feature type="domain" description="Tyr recombinase" evidence="6">
    <location>
        <begin position="181"/>
        <end position="376"/>
    </location>
</feature>
<comment type="similarity">
    <text evidence="1">Belongs to the 'phage' integrase family.</text>
</comment>
<dbReference type="GO" id="GO:0015074">
    <property type="term" value="P:DNA integration"/>
    <property type="evidence" value="ECO:0007669"/>
    <property type="project" value="UniProtKB-KW"/>
</dbReference>
<comment type="caution">
    <text evidence="8">The sequence shown here is derived from an EMBL/GenBank/DDBJ whole genome shotgun (WGS) entry which is preliminary data.</text>
</comment>
<proteinExistence type="inferred from homology"/>
<dbReference type="InterPro" id="IPR050808">
    <property type="entry name" value="Phage_Integrase"/>
</dbReference>
<dbReference type="InterPro" id="IPR013762">
    <property type="entry name" value="Integrase-like_cat_sf"/>
</dbReference>
<dbReference type="EMBL" id="JACHJS010000001">
    <property type="protein sequence ID" value="MBB4962688.1"/>
    <property type="molecule type" value="Genomic_DNA"/>
</dbReference>
<dbReference type="PANTHER" id="PTHR30629">
    <property type="entry name" value="PROPHAGE INTEGRASE"/>
    <property type="match status" value="1"/>
</dbReference>
<gene>
    <name evidence="8" type="ORF">F4559_000047</name>
</gene>
<evidence type="ECO:0000313" key="8">
    <source>
        <dbReference type="EMBL" id="MBB4962688.1"/>
    </source>
</evidence>
<dbReference type="GO" id="GO:0003677">
    <property type="term" value="F:DNA binding"/>
    <property type="evidence" value="ECO:0007669"/>
    <property type="project" value="UniProtKB-UniRule"/>
</dbReference>
<dbReference type="InterPro" id="IPR053876">
    <property type="entry name" value="Phage_int_M"/>
</dbReference>
<protein>
    <submittedName>
        <fullName evidence="8">Integrase</fullName>
    </submittedName>
</protein>
<organism evidence="8 9">
    <name type="scientific">Saccharothrix violaceirubra</name>
    <dbReference type="NCBI Taxonomy" id="413306"/>
    <lineage>
        <taxon>Bacteria</taxon>
        <taxon>Bacillati</taxon>
        <taxon>Actinomycetota</taxon>
        <taxon>Actinomycetes</taxon>
        <taxon>Pseudonocardiales</taxon>
        <taxon>Pseudonocardiaceae</taxon>
        <taxon>Saccharothrix</taxon>
    </lineage>
</organism>
<evidence type="ECO:0000313" key="9">
    <source>
        <dbReference type="Proteomes" id="UP000542674"/>
    </source>
</evidence>
<dbReference type="InterPro" id="IPR011010">
    <property type="entry name" value="DNA_brk_join_enz"/>
</dbReference>
<feature type="domain" description="Core-binding (CB)" evidence="7">
    <location>
        <begin position="73"/>
        <end position="159"/>
    </location>
</feature>
<dbReference type="AlphaFoldDB" id="A0A7W7WTP2"/>
<keyword evidence="3 5" id="KW-0238">DNA-binding</keyword>
<dbReference type="PROSITE" id="PS51900">
    <property type="entry name" value="CB"/>
    <property type="match status" value="1"/>
</dbReference>
<name>A0A7W7WTP2_9PSEU</name>
<evidence type="ECO:0000256" key="2">
    <source>
        <dbReference type="ARBA" id="ARBA00022908"/>
    </source>
</evidence>
<dbReference type="PROSITE" id="PS51898">
    <property type="entry name" value="TYR_RECOMBINASE"/>
    <property type="match status" value="1"/>
</dbReference>
<dbReference type="GO" id="GO:0006310">
    <property type="term" value="P:DNA recombination"/>
    <property type="evidence" value="ECO:0007669"/>
    <property type="project" value="UniProtKB-KW"/>
</dbReference>
<dbReference type="Pfam" id="PF22022">
    <property type="entry name" value="Phage_int_M"/>
    <property type="match status" value="1"/>
</dbReference>
<evidence type="ECO:0000256" key="4">
    <source>
        <dbReference type="ARBA" id="ARBA00023172"/>
    </source>
</evidence>
<keyword evidence="2" id="KW-0229">DNA integration</keyword>
<dbReference type="PANTHER" id="PTHR30629:SF2">
    <property type="entry name" value="PROPHAGE INTEGRASE INTS-RELATED"/>
    <property type="match status" value="1"/>
</dbReference>
<evidence type="ECO:0000259" key="7">
    <source>
        <dbReference type="PROSITE" id="PS51900"/>
    </source>
</evidence>
<evidence type="ECO:0000259" key="6">
    <source>
        <dbReference type="PROSITE" id="PS51898"/>
    </source>
</evidence>
<dbReference type="InterPro" id="IPR044068">
    <property type="entry name" value="CB"/>
</dbReference>
<dbReference type="InterPro" id="IPR002104">
    <property type="entry name" value="Integrase_catalytic"/>
</dbReference>
<dbReference type="Pfam" id="PF00589">
    <property type="entry name" value="Phage_integrase"/>
    <property type="match status" value="1"/>
</dbReference>
<dbReference type="Gene3D" id="1.10.150.130">
    <property type="match status" value="1"/>
</dbReference>
<evidence type="ECO:0000256" key="5">
    <source>
        <dbReference type="PROSITE-ProRule" id="PRU01248"/>
    </source>
</evidence>
<reference evidence="8 9" key="1">
    <citation type="submission" date="2020-08" db="EMBL/GenBank/DDBJ databases">
        <title>Sequencing the genomes of 1000 actinobacteria strains.</title>
        <authorList>
            <person name="Klenk H.-P."/>
        </authorList>
    </citation>
    <scope>NUCLEOTIDE SEQUENCE [LARGE SCALE GENOMIC DNA]</scope>
    <source>
        <strain evidence="8 9">DSM 45084</strain>
    </source>
</reference>
<dbReference type="Gene3D" id="1.10.443.10">
    <property type="entry name" value="Intergrase catalytic core"/>
    <property type="match status" value="1"/>
</dbReference>
<dbReference type="InterPro" id="IPR010998">
    <property type="entry name" value="Integrase_recombinase_N"/>
</dbReference>
<keyword evidence="4" id="KW-0233">DNA recombination</keyword>